<evidence type="ECO:0000256" key="1">
    <source>
        <dbReference type="ARBA" id="ARBA00004651"/>
    </source>
</evidence>
<evidence type="ECO:0000256" key="2">
    <source>
        <dbReference type="ARBA" id="ARBA00004936"/>
    </source>
</evidence>
<evidence type="ECO:0000313" key="8">
    <source>
        <dbReference type="EMBL" id="AKL95343.1"/>
    </source>
</evidence>
<dbReference type="Proteomes" id="UP000035704">
    <property type="component" value="Chromosome"/>
</dbReference>
<keyword evidence="9" id="KW-1185">Reference proteome</keyword>
<dbReference type="OrthoDB" id="5901192at2"/>
<keyword evidence="4" id="KW-0812">Transmembrane</keyword>
<gene>
    <name evidence="8" type="ORF">CACET_c18950</name>
</gene>
<dbReference type="InterPro" id="IPR017850">
    <property type="entry name" value="Alkaline_phosphatase_core_sf"/>
</dbReference>
<evidence type="ECO:0000256" key="3">
    <source>
        <dbReference type="ARBA" id="ARBA00022475"/>
    </source>
</evidence>
<dbReference type="Gene3D" id="3.30.1120.170">
    <property type="match status" value="1"/>
</dbReference>
<dbReference type="Gene3D" id="3.40.720.10">
    <property type="entry name" value="Alkaline Phosphatase, subunit A"/>
    <property type="match status" value="1"/>
</dbReference>
<comment type="pathway">
    <text evidence="2">Cell wall biogenesis; lipoteichoic acid biosynthesis.</text>
</comment>
<dbReference type="InterPro" id="IPR050448">
    <property type="entry name" value="OpgB/LTA_synthase_biosynth"/>
</dbReference>
<accession>A0A0G3WAE7</accession>
<dbReference type="EMBL" id="CP009687">
    <property type="protein sequence ID" value="AKL95343.1"/>
    <property type="molecule type" value="Genomic_DNA"/>
</dbReference>
<organism evidence="8 9">
    <name type="scientific">Clostridium aceticum</name>
    <dbReference type="NCBI Taxonomy" id="84022"/>
    <lineage>
        <taxon>Bacteria</taxon>
        <taxon>Bacillati</taxon>
        <taxon>Bacillota</taxon>
        <taxon>Clostridia</taxon>
        <taxon>Eubacteriales</taxon>
        <taxon>Clostridiaceae</taxon>
        <taxon>Clostridium</taxon>
    </lineage>
</organism>
<keyword evidence="6" id="KW-0472">Membrane</keyword>
<keyword evidence="3" id="KW-1003">Cell membrane</keyword>
<dbReference type="PATRIC" id="fig|84022.6.peg.1890"/>
<proteinExistence type="predicted"/>
<keyword evidence="5" id="KW-1133">Transmembrane helix</keyword>
<name>A0A0G3WAE7_9CLOT</name>
<dbReference type="CDD" id="cd16015">
    <property type="entry name" value="LTA_synthase"/>
    <property type="match status" value="1"/>
</dbReference>
<dbReference type="InterPro" id="IPR000917">
    <property type="entry name" value="Sulfatase_N"/>
</dbReference>
<dbReference type="STRING" id="84022.CACET_c18950"/>
<evidence type="ECO:0000313" key="9">
    <source>
        <dbReference type="Proteomes" id="UP000035704"/>
    </source>
</evidence>
<dbReference type="GO" id="GO:0005886">
    <property type="term" value="C:plasma membrane"/>
    <property type="evidence" value="ECO:0007669"/>
    <property type="project" value="UniProtKB-SubCell"/>
</dbReference>
<evidence type="ECO:0000256" key="5">
    <source>
        <dbReference type="ARBA" id="ARBA00022989"/>
    </source>
</evidence>
<evidence type="ECO:0000259" key="7">
    <source>
        <dbReference type="Pfam" id="PF00884"/>
    </source>
</evidence>
<reference evidence="8 9" key="1">
    <citation type="submission" date="2014-10" db="EMBL/GenBank/DDBJ databases">
        <title>Genome sequence of Clostridium aceticum DSM 1496.</title>
        <authorList>
            <person name="Poehlein A."/>
            <person name="Schiel-Bengelsdorf B."/>
            <person name="Gottschalk G."/>
            <person name="Duerre P."/>
            <person name="Daniel R."/>
        </authorList>
    </citation>
    <scope>NUCLEOTIDE SEQUENCE [LARGE SCALE GENOMIC DNA]</scope>
    <source>
        <strain evidence="8 9">DSM 1496</strain>
    </source>
</reference>
<evidence type="ECO:0000256" key="4">
    <source>
        <dbReference type="ARBA" id="ARBA00022692"/>
    </source>
</evidence>
<dbReference type="SUPFAM" id="SSF53649">
    <property type="entry name" value="Alkaline phosphatase-like"/>
    <property type="match status" value="1"/>
</dbReference>
<dbReference type="PANTHER" id="PTHR47371">
    <property type="entry name" value="LIPOTEICHOIC ACID SYNTHASE"/>
    <property type="match status" value="1"/>
</dbReference>
<dbReference type="RefSeq" id="WP_052661287.1">
    <property type="nucleotide sequence ID" value="NZ_CP009687.1"/>
</dbReference>
<dbReference type="Pfam" id="PF00884">
    <property type="entry name" value="Sulfatase"/>
    <property type="match status" value="1"/>
</dbReference>
<sequence length="513" mass="59130">MIRLRYFLFFTDSLLLWRYYKKYKENTDRETSKYNKRQRIALLITFFILTSTTVGMNYKIGKDANGNYTPHNLGVINYHLYDMVSLFARSTLDISRVEGIVETISTENGDRNKFALAKNKNVIVIQAESVQGFVINKEIEGQPITPVLNELINNNSIYFSQFYEQVGWGNTSDAEFVSHNGFYPSVKTFSYKAYEDNDFTSLPILLKNQGYSTIAFHGNEANFWNRESIYPSQGLDTFISIEELQQDELIGIGLSDGSLFRQSINYLKQQTKPFYGFYITLTSHHPFIMEEQYQGLDIQGEYKDTLLEDYLQTVHYLDKEIGNFIKMLKEADLYDNTMIVVYGDHQGLDMRNEEANELLTSFLGKPYEEDEMFRVPLITHIPDSSLQEEITTAGGQIDFLPTMANLLGLKVEPDKTLGKDLLNIDDGFVAKQVHVARGSFIDHEKIFIMSNDGIFENSRAWNIHTGESVNLEECRDGYERALAEVNLSEYVLQNNLIPLVKEKGLEYIIKHRL</sequence>
<evidence type="ECO:0000256" key="6">
    <source>
        <dbReference type="ARBA" id="ARBA00023136"/>
    </source>
</evidence>
<protein>
    <submittedName>
        <fullName evidence="8">Alkaline phosphatase superfamily</fullName>
    </submittedName>
</protein>
<comment type="subcellular location">
    <subcellularLocation>
        <location evidence="1">Cell membrane</location>
        <topology evidence="1">Multi-pass membrane protein</topology>
    </subcellularLocation>
</comment>
<feature type="domain" description="Sulfatase N-terminal" evidence="7">
    <location>
        <begin position="120"/>
        <end position="408"/>
    </location>
</feature>
<dbReference type="AlphaFoldDB" id="A0A0G3WAE7"/>
<dbReference type="PANTHER" id="PTHR47371:SF3">
    <property type="entry name" value="PHOSPHOGLYCEROL TRANSFERASE I"/>
    <property type="match status" value="1"/>
</dbReference>
<dbReference type="KEGG" id="cace:CACET_c18950"/>